<dbReference type="EMBL" id="RAVZ01000282">
    <property type="protein sequence ID" value="RKG77513.1"/>
    <property type="molecule type" value="Genomic_DNA"/>
</dbReference>
<feature type="compositionally biased region" description="Low complexity" evidence="1">
    <location>
        <begin position="8"/>
        <end position="18"/>
    </location>
</feature>
<protein>
    <submittedName>
        <fullName evidence="2">Uncharacterized protein</fullName>
    </submittedName>
</protein>
<reference evidence="3" key="1">
    <citation type="submission" date="2018-09" db="EMBL/GenBank/DDBJ databases">
        <authorList>
            <person name="Livingstone P.G."/>
            <person name="Whitworth D.E."/>
        </authorList>
    </citation>
    <scope>NUCLEOTIDE SEQUENCE [LARGE SCALE GENOMIC DNA]</scope>
    <source>
        <strain evidence="3">CA054A</strain>
    </source>
</reference>
<sequence>MASLIITDPAASPQQQQQEARDDAPPGAEPTNPTTTSIPVNAPPVFKSLLQSVSDLAEMQKNTFEILQKQMLETQSQVLRSLLSTVDRRLKTVMTAQVKSTEESPKLTKVGIK</sequence>
<evidence type="ECO:0000256" key="1">
    <source>
        <dbReference type="SAM" id="MobiDB-lite"/>
    </source>
</evidence>
<comment type="caution">
    <text evidence="2">The sequence shown here is derived from an EMBL/GenBank/DDBJ whole genome shotgun (WGS) entry which is preliminary data.</text>
</comment>
<dbReference type="RefSeq" id="WP_120544219.1">
    <property type="nucleotide sequence ID" value="NZ_RAVZ01000282.1"/>
</dbReference>
<name>A0A3A8IJ89_9BACT</name>
<proteinExistence type="predicted"/>
<dbReference type="AlphaFoldDB" id="A0A3A8IJ89"/>
<accession>A0A3A8IJ89</accession>
<feature type="region of interest" description="Disordered" evidence="1">
    <location>
        <begin position="1"/>
        <end position="43"/>
    </location>
</feature>
<keyword evidence="3" id="KW-1185">Reference proteome</keyword>
<organism evidence="2 3">
    <name type="scientific">Corallococcus terminator</name>
    <dbReference type="NCBI Taxonomy" id="2316733"/>
    <lineage>
        <taxon>Bacteria</taxon>
        <taxon>Pseudomonadati</taxon>
        <taxon>Myxococcota</taxon>
        <taxon>Myxococcia</taxon>
        <taxon>Myxococcales</taxon>
        <taxon>Cystobacterineae</taxon>
        <taxon>Myxococcaceae</taxon>
        <taxon>Corallococcus</taxon>
    </lineage>
</organism>
<evidence type="ECO:0000313" key="3">
    <source>
        <dbReference type="Proteomes" id="UP000268094"/>
    </source>
</evidence>
<evidence type="ECO:0000313" key="2">
    <source>
        <dbReference type="EMBL" id="RKG77513.1"/>
    </source>
</evidence>
<gene>
    <name evidence="2" type="ORF">D7V88_30940</name>
</gene>
<dbReference type="Proteomes" id="UP000268094">
    <property type="component" value="Unassembled WGS sequence"/>
</dbReference>